<proteinExistence type="predicted"/>
<dbReference type="EMBL" id="QYCY01000001">
    <property type="protein sequence ID" value="RLV77236.1"/>
    <property type="molecule type" value="Genomic_DNA"/>
</dbReference>
<gene>
    <name evidence="1" type="ORF">D3C57_102665</name>
</gene>
<sequence>MSARTASRTPMARFLYGVAAALLTVSLAMVATGFLPSWTDDGISLTGGGATDEVTLTVARPRTGATNVGIRLTPRRGGRSGPPPTITVQAVMPTHGHATPAARAQAHGPGSYSTAVHLMMPGRWTFHVSVDYGTRRDQFDFPLAISG</sequence>
<comment type="caution">
    <text evidence="1">The sequence shown here is derived from an EMBL/GenBank/DDBJ whole genome shotgun (WGS) entry which is preliminary data.</text>
</comment>
<name>A0A0A0NQP9_STRRN</name>
<dbReference type="HOGENOM" id="CLU_1766993_0_0_11"/>
<dbReference type="AlphaFoldDB" id="A0A0A0NQP9"/>
<dbReference type="STRING" id="1343740.M271_41020"/>
<reference evidence="1 2" key="1">
    <citation type="journal article" date="2018" name="J. Biol. Chem.">
        <title>Discovery of the actinoplanic acid pathway in Streptomyces rapamycinicus reveals a genetically conserved synergism with rapamycin.</title>
        <authorList>
            <person name="Mrak P."/>
            <person name="Krastel P."/>
            <person name="Pivk Lukancic P."/>
            <person name="Tao J."/>
            <person name="Pistorius D."/>
            <person name="Moore C.M."/>
        </authorList>
    </citation>
    <scope>NUCLEOTIDE SEQUENCE [LARGE SCALE GENOMIC DNA]</scope>
    <source>
        <strain evidence="1 2">NRRL 5491</strain>
    </source>
</reference>
<evidence type="ECO:0000313" key="2">
    <source>
        <dbReference type="Proteomes" id="UP000281594"/>
    </source>
</evidence>
<evidence type="ECO:0000313" key="1">
    <source>
        <dbReference type="EMBL" id="RLV77236.1"/>
    </source>
</evidence>
<protein>
    <recommendedName>
        <fullName evidence="3">YtkA-like domain-containing protein</fullName>
    </recommendedName>
</protein>
<dbReference type="RefSeq" id="WP_020873062.1">
    <property type="nucleotide sequence ID" value="NC_022785.1"/>
</dbReference>
<evidence type="ECO:0008006" key="3">
    <source>
        <dbReference type="Google" id="ProtNLM"/>
    </source>
</evidence>
<accession>A0A0A0NQP9</accession>
<dbReference type="KEGG" id="src:M271_41020"/>
<dbReference type="Proteomes" id="UP000281594">
    <property type="component" value="Unassembled WGS sequence"/>
</dbReference>
<organism evidence="1 2">
    <name type="scientific">Streptomyces rapamycinicus (strain ATCC 29253 / DSM 41530 / NRRL 5491 / AYB-994)</name>
    <name type="common">Streptomyces hygroscopicus (strain ATCC 29253)</name>
    <dbReference type="NCBI Taxonomy" id="1343740"/>
    <lineage>
        <taxon>Bacteria</taxon>
        <taxon>Bacillati</taxon>
        <taxon>Actinomycetota</taxon>
        <taxon>Actinomycetes</taxon>
        <taxon>Kitasatosporales</taxon>
        <taxon>Streptomycetaceae</taxon>
        <taxon>Streptomyces</taxon>
        <taxon>Streptomyces violaceusniger group</taxon>
    </lineage>
</organism>